<dbReference type="InterPro" id="IPR050300">
    <property type="entry name" value="GDXG_lipolytic_enzyme"/>
</dbReference>
<dbReference type="Pfam" id="PF22633">
    <property type="entry name" value="F5_F8_type_C_2"/>
    <property type="match status" value="1"/>
</dbReference>
<sequence length="853" mass="92730">MFLYFITLVVCAVMVYPQTIPTPTFWPGSKTAAVSLTYDDNHPVQLKYAVPEMAKRNVKGTFFIVTGDAGWGASYQWQPIDWNQAIAMADSGHEIGGHAVTHSPSVSEVRPALDSLQLRFPGKKWWTWAYPGGNSDAMSEVKRWCISARGWNEQGIEDNVPANPYLIKTIGNVGTIADIENAVNKSGWLVETIHCIYGSSGECSLGSTAALGDYIAHLDTLSARRSLLWIAPYGDVFRYIQERENATITLSASDAMSQTFSFTDTLPDSIYNLPLTLSMSLPAGWTGCKIEQNGKGLSPVLQQTRVMFDAVPDNGPIVLSKRTLPASPFNATLWDSGTPESGSGPDLMVYLAPQGRANGAAIIVCPGGGYGTLKITEEGTQVAQWLNTQGIAGIVLPYRLARHPVPLEDGQRAVRLVRAKAAEWGLDTAKIGIMGFSAGGHLASTIATHYNDSIYAATDSIDRLSDRPSFQLLIYPVISFWPPLVHTGSMTNLLGGSPSDSMRNYLSNDIQVKPSTPPAFLAHALDDATVPIGNGQAFYDSCLSKHVPAEFHIYPKGGHGFYPYDSTILLWAKDGLGWLSKLDITNETVDSGSNMALGKPVTGSSLYESNGWGAAKLVDGILTSIPGSYGYTSACHATPDAVEWVEVDLRQDMIVNQVKLYSRTDNLNADGESPSFPVDFTIQGRNQAGIIETLFTATGYPNPRNIVQVFDCNAVSIRYVRVHATLLGNAPIDNTSCRRLQLAEMEVYNNNPMGIQRTVRPGQALHLAVCPNPFNPVSHINFTLPITGYVNLSVYDISGRLVKTLISRETGAGQHAVIWDATDAKGRKVSCGVYVYLLKTQKKTLRYKSVLIE</sequence>
<dbReference type="PANTHER" id="PTHR48081">
    <property type="entry name" value="AB HYDROLASE SUPERFAMILY PROTEIN C4A8.06C"/>
    <property type="match status" value="1"/>
</dbReference>
<proteinExistence type="predicted"/>
<dbReference type="SUPFAM" id="SSF49785">
    <property type="entry name" value="Galactose-binding domain-like"/>
    <property type="match status" value="1"/>
</dbReference>
<evidence type="ECO:0000256" key="1">
    <source>
        <dbReference type="ARBA" id="ARBA00022801"/>
    </source>
</evidence>
<dbReference type="Proteomes" id="UP000179243">
    <property type="component" value="Unassembled WGS sequence"/>
</dbReference>
<evidence type="ECO:0000313" key="3">
    <source>
        <dbReference type="EMBL" id="OGK04986.1"/>
    </source>
</evidence>
<dbReference type="InterPro" id="IPR000421">
    <property type="entry name" value="FA58C"/>
</dbReference>
<accession>A0A1F7FEV0</accession>
<dbReference type="GO" id="GO:0005975">
    <property type="term" value="P:carbohydrate metabolic process"/>
    <property type="evidence" value="ECO:0007669"/>
    <property type="project" value="InterPro"/>
</dbReference>
<keyword evidence="1" id="KW-0378">Hydrolase</keyword>
<dbReference type="InterPro" id="IPR049492">
    <property type="entry name" value="BD-FAE-like_dom"/>
</dbReference>
<dbReference type="PANTHER" id="PTHR48081:SF6">
    <property type="entry name" value="PEPTIDASE S9 PROLYL OLIGOPEPTIDASE CATALYTIC DOMAIN-CONTAINING PROTEIN"/>
    <property type="match status" value="1"/>
</dbReference>
<dbReference type="Pfam" id="PF13860">
    <property type="entry name" value="FlgD_ig"/>
    <property type="match status" value="1"/>
</dbReference>
<dbReference type="InterPro" id="IPR011330">
    <property type="entry name" value="Glyco_hydro/deAcase_b/a-brl"/>
</dbReference>
<dbReference type="Gene3D" id="3.20.20.370">
    <property type="entry name" value="Glycoside hydrolase/deacetylase"/>
    <property type="match status" value="1"/>
</dbReference>
<dbReference type="InterPro" id="IPR008979">
    <property type="entry name" value="Galactose-bd-like_sf"/>
</dbReference>
<feature type="domain" description="F5/8 type C" evidence="2">
    <location>
        <begin position="584"/>
        <end position="750"/>
    </location>
</feature>
<comment type="caution">
    <text evidence="3">The sequence shown here is derived from an EMBL/GenBank/DDBJ whole genome shotgun (WGS) entry which is preliminary data.</text>
</comment>
<organism evidence="3 4">
    <name type="scientific">Candidatus Raymondbacteria bacterium RIFOXYD12_FULL_49_13</name>
    <dbReference type="NCBI Taxonomy" id="1817890"/>
    <lineage>
        <taxon>Bacteria</taxon>
        <taxon>Raymondiibacteriota</taxon>
    </lineage>
</organism>
<dbReference type="AlphaFoldDB" id="A0A1F7FEV0"/>
<dbReference type="SUPFAM" id="SSF53474">
    <property type="entry name" value="alpha/beta-Hydrolases"/>
    <property type="match status" value="1"/>
</dbReference>
<dbReference type="Pfam" id="PF20434">
    <property type="entry name" value="BD-FAE"/>
    <property type="match status" value="1"/>
</dbReference>
<gene>
    <name evidence="3" type="ORF">A2519_09920</name>
</gene>
<name>A0A1F7FEV0_UNCRA</name>
<protein>
    <recommendedName>
        <fullName evidence="2">F5/8 type C domain-containing protein</fullName>
    </recommendedName>
</protein>
<dbReference type="InterPro" id="IPR002509">
    <property type="entry name" value="NODB_dom"/>
</dbReference>
<dbReference type="GO" id="GO:0016810">
    <property type="term" value="F:hydrolase activity, acting on carbon-nitrogen (but not peptide) bonds"/>
    <property type="evidence" value="ECO:0007669"/>
    <property type="project" value="InterPro"/>
</dbReference>
<dbReference type="PROSITE" id="PS50022">
    <property type="entry name" value="FA58C_3"/>
    <property type="match status" value="1"/>
</dbReference>
<dbReference type="InterPro" id="IPR025965">
    <property type="entry name" value="FlgD/Vpr_Ig-like"/>
</dbReference>
<dbReference type="Gene3D" id="2.60.40.4070">
    <property type="match status" value="1"/>
</dbReference>
<dbReference type="EMBL" id="MFYX01000064">
    <property type="protein sequence ID" value="OGK04986.1"/>
    <property type="molecule type" value="Genomic_DNA"/>
</dbReference>
<reference evidence="3 4" key="1">
    <citation type="journal article" date="2016" name="Nat. Commun.">
        <title>Thousands of microbial genomes shed light on interconnected biogeochemical processes in an aquifer system.</title>
        <authorList>
            <person name="Anantharaman K."/>
            <person name="Brown C.T."/>
            <person name="Hug L.A."/>
            <person name="Sharon I."/>
            <person name="Castelle C.J."/>
            <person name="Probst A.J."/>
            <person name="Thomas B.C."/>
            <person name="Singh A."/>
            <person name="Wilkins M.J."/>
            <person name="Karaoz U."/>
            <person name="Brodie E.L."/>
            <person name="Williams K.H."/>
            <person name="Hubbard S.S."/>
            <person name="Banfield J.F."/>
        </authorList>
    </citation>
    <scope>NUCLEOTIDE SEQUENCE [LARGE SCALE GENOMIC DNA]</scope>
</reference>
<dbReference type="InterPro" id="IPR029058">
    <property type="entry name" value="AB_hydrolase_fold"/>
</dbReference>
<dbReference type="Gene3D" id="3.40.50.1820">
    <property type="entry name" value="alpha/beta hydrolase"/>
    <property type="match status" value="1"/>
</dbReference>
<dbReference type="Gene3D" id="2.60.120.260">
    <property type="entry name" value="Galactose-binding domain-like"/>
    <property type="match status" value="1"/>
</dbReference>
<evidence type="ECO:0000259" key="2">
    <source>
        <dbReference type="PROSITE" id="PS50022"/>
    </source>
</evidence>
<dbReference type="SUPFAM" id="SSF88713">
    <property type="entry name" value="Glycoside hydrolase/deacetylase"/>
    <property type="match status" value="1"/>
</dbReference>
<dbReference type="Pfam" id="PF01522">
    <property type="entry name" value="Polysacc_deac_1"/>
    <property type="match status" value="1"/>
</dbReference>
<evidence type="ECO:0000313" key="4">
    <source>
        <dbReference type="Proteomes" id="UP000179243"/>
    </source>
</evidence>